<dbReference type="PANTHER" id="PTHR10039">
    <property type="entry name" value="AMELOGENIN"/>
    <property type="match status" value="1"/>
</dbReference>
<sequence length="1207" mass="138229">MGFGRWLSRLKGNKGESSSSDQPTVGGSSASADTGRGTEEVKFKGPNGNPSASVPEAKTHAEPLPEAQKIWEEAYNLVKNDESLKSIVDEYEAAILSELQSLTADHDGHRTGATNTNSNTSLIGELANLDPESRQNLMTRLMNKDGDRPDRFKTISQISTVLESTKTIISSALAVYPPASIAWAGVCLVLTPVFNHAEGLKENEDGFTYIISRLPWYIYLIDLLRSEAWKTGEEYQKFKIPIRKEIVNLYRLIIEYQMLTFRSYRHRSRNFAANAMGLADWKDRLQDIQSAEQQVEELVHHDHMTQVLVNLVEANKQSKSLQDFVESKDRLSEQNRLIQEFKPNPNQHDYQAYGAYYNHIVTPLEGTNNGVRNHPRFKRWESGEDRLLLLVGNPGTGKSVFTKSLLKDPSRSDSITVCSFFFKDKSGQQNNANVALCKILYELFLAQGDLVAGVQEMVKRLDKDDIRWNLDTLCDVFERATQRAARDSIIVLLDALDEADPEQRTKLLVRLRQFSSPSVKFLLTTRPIQPVLDIFQQQKEFILNLNDDLKCNESLCDDITKVANSRLETFGRDKKIDRENIKAELCDQLERHIRDNRTYLFVGLLFDYLDKQRMQRLPSKWVEIFKSLPTTVFDTYRALLDNIRKEDRADVRTMLQIVLAAQRPLTVREMNIALSISTIDVIHSTEDMELLPVENFKAWILETCHFFLVTYDNRIHFIHQTVRDYLLPKPQEDKRPEWLAADFSEESCHQALMKSCIKYISAPFVQAPLTTVNSLEQFFNAPLYTQLECQQWFCDLTQPRAASTIIVNGESAGVTRIEDSLRPSEETVMDTHEFYEYAFTQWFVHLDFIRKHEKKEWPEMLDDIQKQYVSMSFDLAEFVFCCSSLPSKKEVEVFRTMPSMGSGDRDLALSCLTQGLVTRYHRTSLFSELCYATDLAKEVIGRTDSNDQRLGRRLVDISRAYVQQYMARSGDYAQLALESAVRAIEVTSPDHVDRSRALKARSNALGARFFNEKDDDDINQAISDMESALNPTLYSLDKQDKSLFLHDYAIYYGYRYLHSRRDADRDLAIEAAQKAVDGISFRNPRRSNALHTLGVWLGVRARDTKKKEHIDQAIEVDREALKSTPPTGADRAFVLRQLASHLQLRSELEGSKDDLQEALGFACQAIHIIPDYHHLYSPCLDLHEAIRQLAERENLQHGDCDAVYIRI</sequence>
<evidence type="ECO:0000313" key="5">
    <source>
        <dbReference type="Proteomes" id="UP000234474"/>
    </source>
</evidence>
<dbReference type="InterPro" id="IPR056884">
    <property type="entry name" value="NPHP3-like_N"/>
</dbReference>
<dbReference type="Pfam" id="PF17100">
    <property type="entry name" value="NACHT_N"/>
    <property type="match status" value="1"/>
</dbReference>
<evidence type="ECO:0000256" key="1">
    <source>
        <dbReference type="ARBA" id="ARBA00022737"/>
    </source>
</evidence>
<proteinExistence type="predicted"/>
<dbReference type="STRING" id="1392255.A0A2I1BW78"/>
<dbReference type="InterPro" id="IPR011990">
    <property type="entry name" value="TPR-like_helical_dom_sf"/>
</dbReference>
<dbReference type="InterPro" id="IPR027417">
    <property type="entry name" value="P-loop_NTPase"/>
</dbReference>
<reference evidence="5" key="1">
    <citation type="journal article" date="2018" name="Proc. Natl. Acad. Sci. U.S.A.">
        <title>Linking secondary metabolites to gene clusters through genome sequencing of six diverse Aspergillus species.</title>
        <authorList>
            <person name="Kaerboelling I."/>
            <person name="Vesth T.C."/>
            <person name="Frisvad J.C."/>
            <person name="Nybo J.L."/>
            <person name="Theobald S."/>
            <person name="Kuo A."/>
            <person name="Bowyer P."/>
            <person name="Matsuda Y."/>
            <person name="Mondo S."/>
            <person name="Lyhne E.K."/>
            <person name="Kogle M.E."/>
            <person name="Clum A."/>
            <person name="Lipzen A."/>
            <person name="Salamov A."/>
            <person name="Ngan C.Y."/>
            <person name="Daum C."/>
            <person name="Chiniquy J."/>
            <person name="Barry K."/>
            <person name="LaButti K."/>
            <person name="Haridas S."/>
            <person name="Simmons B.A."/>
            <person name="Magnuson J.K."/>
            <person name="Mortensen U.H."/>
            <person name="Larsen T.O."/>
            <person name="Grigoriev I.V."/>
            <person name="Baker S.E."/>
            <person name="Andersen M.R."/>
        </authorList>
    </citation>
    <scope>NUCLEOTIDE SEQUENCE [LARGE SCALE GENOMIC DNA]</scope>
    <source>
        <strain evidence="5">IBT 16806</strain>
    </source>
</reference>
<gene>
    <name evidence="4" type="ORF">P174DRAFT_378350</name>
</gene>
<dbReference type="Pfam" id="PF24883">
    <property type="entry name" value="NPHP3_N"/>
    <property type="match status" value="1"/>
</dbReference>
<feature type="domain" description="NACHT" evidence="3">
    <location>
        <begin position="386"/>
        <end position="527"/>
    </location>
</feature>
<keyword evidence="5" id="KW-1185">Reference proteome</keyword>
<dbReference type="EMBL" id="MSZS01000009">
    <property type="protein sequence ID" value="PKX89632.1"/>
    <property type="molecule type" value="Genomic_DNA"/>
</dbReference>
<dbReference type="PROSITE" id="PS50837">
    <property type="entry name" value="NACHT"/>
    <property type="match status" value="1"/>
</dbReference>
<feature type="compositionally biased region" description="Polar residues" evidence="2">
    <location>
        <begin position="15"/>
        <end position="32"/>
    </location>
</feature>
<comment type="caution">
    <text evidence="4">The sequence shown here is derived from an EMBL/GenBank/DDBJ whole genome shotgun (WGS) entry which is preliminary data.</text>
</comment>
<evidence type="ECO:0000313" key="4">
    <source>
        <dbReference type="EMBL" id="PKX89632.1"/>
    </source>
</evidence>
<dbReference type="VEuPathDB" id="FungiDB:P174DRAFT_378350"/>
<dbReference type="Proteomes" id="UP000234474">
    <property type="component" value="Unassembled WGS sequence"/>
</dbReference>
<name>A0A2I1BW78_ASPN1</name>
<dbReference type="RefSeq" id="XP_024678227.1">
    <property type="nucleotide sequence ID" value="XM_024822826.1"/>
</dbReference>
<dbReference type="OMA" id="QAYYEDI"/>
<accession>A0A2I1BW78</accession>
<protein>
    <recommendedName>
        <fullName evidence="3">NACHT domain-containing protein</fullName>
    </recommendedName>
</protein>
<dbReference type="Gene3D" id="1.25.40.10">
    <property type="entry name" value="Tetratricopeptide repeat domain"/>
    <property type="match status" value="1"/>
</dbReference>
<dbReference type="Gene3D" id="3.40.50.300">
    <property type="entry name" value="P-loop containing nucleotide triphosphate hydrolases"/>
    <property type="match status" value="1"/>
</dbReference>
<dbReference type="SUPFAM" id="SSF52540">
    <property type="entry name" value="P-loop containing nucleoside triphosphate hydrolases"/>
    <property type="match status" value="1"/>
</dbReference>
<dbReference type="OrthoDB" id="163438at2759"/>
<organism evidence="4 5">
    <name type="scientific">Aspergillus novofumigatus (strain IBT 16806)</name>
    <dbReference type="NCBI Taxonomy" id="1392255"/>
    <lineage>
        <taxon>Eukaryota</taxon>
        <taxon>Fungi</taxon>
        <taxon>Dikarya</taxon>
        <taxon>Ascomycota</taxon>
        <taxon>Pezizomycotina</taxon>
        <taxon>Eurotiomycetes</taxon>
        <taxon>Eurotiomycetidae</taxon>
        <taxon>Eurotiales</taxon>
        <taxon>Aspergillaceae</taxon>
        <taxon>Aspergillus</taxon>
        <taxon>Aspergillus subgen. Fumigati</taxon>
    </lineage>
</organism>
<dbReference type="InterPro" id="IPR007111">
    <property type="entry name" value="NACHT_NTPase"/>
</dbReference>
<dbReference type="AlphaFoldDB" id="A0A2I1BW78"/>
<feature type="region of interest" description="Disordered" evidence="2">
    <location>
        <begin position="1"/>
        <end position="62"/>
    </location>
</feature>
<dbReference type="InterPro" id="IPR031359">
    <property type="entry name" value="NACHT_N"/>
</dbReference>
<evidence type="ECO:0000256" key="2">
    <source>
        <dbReference type="SAM" id="MobiDB-lite"/>
    </source>
</evidence>
<dbReference type="GeneID" id="36530152"/>
<evidence type="ECO:0000259" key="3">
    <source>
        <dbReference type="PROSITE" id="PS50837"/>
    </source>
</evidence>
<keyword evidence="1" id="KW-0677">Repeat</keyword>
<dbReference type="PANTHER" id="PTHR10039:SF17">
    <property type="entry name" value="FUNGAL STAND N-TERMINAL GOODBYE DOMAIN-CONTAINING PROTEIN-RELATED"/>
    <property type="match status" value="1"/>
</dbReference>